<proteinExistence type="inferred from homology"/>
<evidence type="ECO:0000259" key="6">
    <source>
        <dbReference type="Pfam" id="PF11699"/>
    </source>
</evidence>
<dbReference type="RefSeq" id="XP_062788658.1">
    <property type="nucleotide sequence ID" value="XM_062932607.1"/>
</dbReference>
<dbReference type="SUPFAM" id="SSF51182">
    <property type="entry name" value="RmlC-like cupins"/>
    <property type="match status" value="1"/>
</dbReference>
<reference evidence="7 8" key="1">
    <citation type="submission" date="2024-01" db="EMBL/GenBank/DDBJ databases">
        <title>Comparative genomics of Cryptococcus and Kwoniella reveals pathogenesis evolution and contrasting modes of karyotype evolution via chromosome fusion or intercentromeric recombination.</title>
        <authorList>
            <person name="Coelho M.A."/>
            <person name="David-Palma M."/>
            <person name="Shea T."/>
            <person name="Bowers K."/>
            <person name="McGinley-Smith S."/>
            <person name="Mohammad A.W."/>
            <person name="Gnirke A."/>
            <person name="Yurkov A.M."/>
            <person name="Nowrousian M."/>
            <person name="Sun S."/>
            <person name="Cuomo C.A."/>
            <person name="Heitman J."/>
        </authorList>
    </citation>
    <scope>NUCLEOTIDE SEQUENCE [LARGE SCALE GENOMIC DNA]</scope>
    <source>
        <strain evidence="7">CBS 11374</strain>
    </source>
</reference>
<feature type="compositionally biased region" description="Low complexity" evidence="5">
    <location>
        <begin position="723"/>
        <end position="734"/>
    </location>
</feature>
<feature type="compositionally biased region" description="Acidic residues" evidence="5">
    <location>
        <begin position="295"/>
        <end position="309"/>
    </location>
</feature>
<evidence type="ECO:0000256" key="2">
    <source>
        <dbReference type="ARBA" id="ARBA00010291"/>
    </source>
</evidence>
<evidence type="ECO:0000256" key="4">
    <source>
        <dbReference type="ARBA" id="ARBA00023242"/>
    </source>
</evidence>
<dbReference type="InterPro" id="IPR025974">
    <property type="entry name" value="Mif2/CENP-C_cupin"/>
</dbReference>
<evidence type="ECO:0000256" key="3">
    <source>
        <dbReference type="ARBA" id="ARBA00023125"/>
    </source>
</evidence>
<keyword evidence="3" id="KW-0238">DNA-binding</keyword>
<dbReference type="InterPro" id="IPR014710">
    <property type="entry name" value="RmlC-like_jellyroll"/>
</dbReference>
<dbReference type="Proteomes" id="UP001329825">
    <property type="component" value="Chromosome 1"/>
</dbReference>
<protein>
    <recommendedName>
        <fullName evidence="6">Mif2/CENP-C cupin domain-containing protein</fullName>
    </recommendedName>
</protein>
<feature type="compositionally biased region" description="Basic and acidic residues" evidence="5">
    <location>
        <begin position="336"/>
        <end position="347"/>
    </location>
</feature>
<dbReference type="Pfam" id="PF11699">
    <property type="entry name" value="CENP-C_C"/>
    <property type="match status" value="1"/>
</dbReference>
<feature type="compositionally biased region" description="Basic residues" evidence="5">
    <location>
        <begin position="535"/>
        <end position="545"/>
    </location>
</feature>
<feature type="compositionally biased region" description="Low complexity" evidence="5">
    <location>
        <begin position="201"/>
        <end position="215"/>
    </location>
</feature>
<feature type="region of interest" description="Disordered" evidence="5">
    <location>
        <begin position="252"/>
        <end position="493"/>
    </location>
</feature>
<feature type="compositionally biased region" description="Polar residues" evidence="5">
    <location>
        <begin position="54"/>
        <end position="77"/>
    </location>
</feature>
<feature type="region of interest" description="Disordered" evidence="5">
    <location>
        <begin position="1"/>
        <end position="106"/>
    </location>
</feature>
<feature type="domain" description="Mif2/CENP-C cupin" evidence="6">
    <location>
        <begin position="611"/>
        <end position="697"/>
    </location>
</feature>
<keyword evidence="4" id="KW-0539">Nucleus</keyword>
<dbReference type="CDD" id="cd06993">
    <property type="entry name" value="cupin_CENP-C_C"/>
    <property type="match status" value="1"/>
</dbReference>
<feature type="region of interest" description="Disordered" evidence="5">
    <location>
        <begin position="526"/>
        <end position="566"/>
    </location>
</feature>
<evidence type="ECO:0000256" key="5">
    <source>
        <dbReference type="SAM" id="MobiDB-lite"/>
    </source>
</evidence>
<evidence type="ECO:0000313" key="8">
    <source>
        <dbReference type="Proteomes" id="UP001329825"/>
    </source>
</evidence>
<dbReference type="EMBL" id="CP141881">
    <property type="protein sequence ID" value="WRT63918.1"/>
    <property type="molecule type" value="Genomic_DNA"/>
</dbReference>
<comment type="similarity">
    <text evidence="2">Belongs to the CENP-C/MIF2 family.</text>
</comment>
<keyword evidence="8" id="KW-1185">Reference proteome</keyword>
<feature type="region of interest" description="Disordered" evidence="5">
    <location>
        <begin position="183"/>
        <end position="231"/>
    </location>
</feature>
<dbReference type="GeneID" id="87952976"/>
<organism evidence="7 8">
    <name type="scientific">Kwoniella shivajii</name>
    <dbReference type="NCBI Taxonomy" id="564305"/>
    <lineage>
        <taxon>Eukaryota</taxon>
        <taxon>Fungi</taxon>
        <taxon>Dikarya</taxon>
        <taxon>Basidiomycota</taxon>
        <taxon>Agaricomycotina</taxon>
        <taxon>Tremellomycetes</taxon>
        <taxon>Tremellales</taxon>
        <taxon>Cryptococcaceae</taxon>
        <taxon>Kwoniella</taxon>
    </lineage>
</organism>
<dbReference type="InterPro" id="IPR011051">
    <property type="entry name" value="RmlC_Cupin_sf"/>
</dbReference>
<feature type="compositionally biased region" description="Basic residues" evidence="5">
    <location>
        <begin position="426"/>
        <end position="437"/>
    </location>
</feature>
<feature type="region of interest" description="Disordered" evidence="5">
    <location>
        <begin position="707"/>
        <end position="755"/>
    </location>
</feature>
<gene>
    <name evidence="7" type="ORF">IL334_000845</name>
</gene>
<feature type="compositionally biased region" description="Low complexity" evidence="5">
    <location>
        <begin position="374"/>
        <end position="387"/>
    </location>
</feature>
<feature type="compositionally biased region" description="Polar residues" evidence="5">
    <location>
        <begin position="260"/>
        <end position="279"/>
    </location>
</feature>
<feature type="compositionally biased region" description="Acidic residues" evidence="5">
    <location>
        <begin position="388"/>
        <end position="415"/>
    </location>
</feature>
<accession>A0ABZ1CQH4</accession>
<evidence type="ECO:0000256" key="1">
    <source>
        <dbReference type="ARBA" id="ARBA00004123"/>
    </source>
</evidence>
<name>A0ABZ1CQH4_9TREE</name>
<dbReference type="InterPro" id="IPR028386">
    <property type="entry name" value="CENP-C/Mif2/cnp3"/>
</dbReference>
<feature type="compositionally biased region" description="Low complexity" evidence="5">
    <location>
        <begin position="87"/>
        <end position="102"/>
    </location>
</feature>
<evidence type="ECO:0000313" key="7">
    <source>
        <dbReference type="EMBL" id="WRT63918.1"/>
    </source>
</evidence>
<dbReference type="PANTHER" id="PTHR16684:SF11">
    <property type="entry name" value="CENTROMERE PROTEIN C"/>
    <property type="match status" value="1"/>
</dbReference>
<sequence>MSQRTPGRAKRGEERHVPYNADPKTVGTYTNAPMPKDVRRLDDGFEDPAAFFQSPGTEIGQNRTISSMLSSANNRTPRTPGARSDYTTANTPMTGMTGMTTGHSSIGTIRRSKHRLSDLDVNPDDEEDTENILLNDDLLVDEDDLTPATPGLQYFQQGKNPPSVSFPALSRVPASSPAVDLSFDAIPSPQTSKTVARSPRKSTVTVLSKSTSSRLTRGRISDLTEGNSTRHMDSFEDITQEDLNFNTSFASQAVIDDSPSKNTRNNPRTSDSPITNKKIQNGRKSKVVNSQPALEETEDVSFDQPDYAEDVGQAEKSPDNQKRKSKSATSTRKSNVNRDETMNRDESVSDNEGGMDGFDDTVQDVSLGNDDNDLQNGDDVSALADDMASGDDDDLAMEEAAIAEEEEEEEEEIEEGRDSRDQVKNKGGRPKKVVREKKRNDNTAPARTRNERQGSVAAKPRKTRISQIGVDGEGSDDDLDGYHGNFQTRRSNRQHFKPLEWWRGEKFEYQRGHLLPVIKEVVTYPEAQHDPLSHSKTRRRGKSRPRSASAAPVKKRKEREESIIDENGWDAQTEPTGVVKAYPGGWEAHRKIACPKALLTVPEPSKNNQSFRYQKVFGEGDFMAAGVVFIPVGSKKAPKPSKDNAYVFYVIQGAVQVTIYRTSFVMAPGGQFLVPRGNDYCIENISPDREVQLFFAQARKIRAGEEEMIEQPPAGYMENGRRASSIASSAAPASMKKKKKLPNVREESVSASESG</sequence>
<dbReference type="Gene3D" id="2.60.120.10">
    <property type="entry name" value="Jelly Rolls"/>
    <property type="match status" value="1"/>
</dbReference>
<comment type="subcellular location">
    <subcellularLocation>
        <location evidence="1">Nucleus</location>
    </subcellularLocation>
</comment>
<dbReference type="PANTHER" id="PTHR16684">
    <property type="entry name" value="CENTROMERE PROTEIN C"/>
    <property type="match status" value="1"/>
</dbReference>